<dbReference type="EMBL" id="AOTZ01000004">
    <property type="protein sequence ID" value="EZP77536.1"/>
    <property type="molecule type" value="Genomic_DNA"/>
</dbReference>
<comment type="caution">
    <text evidence="2">The sequence shown here is derived from an EMBL/GenBank/DDBJ whole genome shotgun (WGS) entry which is preliminary data.</text>
</comment>
<dbReference type="Proteomes" id="UP000023566">
    <property type="component" value="Chromosome"/>
</dbReference>
<evidence type="ECO:0000313" key="2">
    <source>
        <dbReference type="EMBL" id="EZP77536.1"/>
    </source>
</evidence>
<dbReference type="RefSeq" id="WP_052351449.1">
    <property type="nucleotide sequence ID" value="NZ_CM002692.1"/>
</dbReference>
<evidence type="ECO:0000256" key="1">
    <source>
        <dbReference type="SAM" id="MobiDB-lite"/>
    </source>
</evidence>
<organism evidence="2 3">
    <name type="scientific">Parageobacillus genomosp. 1</name>
    <dbReference type="NCBI Taxonomy" id="1295642"/>
    <lineage>
        <taxon>Bacteria</taxon>
        <taxon>Bacillati</taxon>
        <taxon>Bacillota</taxon>
        <taxon>Bacilli</taxon>
        <taxon>Bacillales</taxon>
        <taxon>Anoxybacillaceae</taxon>
        <taxon>Parageobacillus</taxon>
    </lineage>
</organism>
<accession>A0ABC9VG40</accession>
<keyword evidence="3" id="KW-1185">Reference proteome</keyword>
<sequence>MGKHHKEDYHDDQEELKEAISVKHDKDGLTIYINIYNNNNLANQGGKAGNKQAAETGGQINGKGPNANQGGQIAKEGGQNANQEGQIAKNGGENDLVEKNKTKIGTETNTDEV</sequence>
<dbReference type="AlphaFoldDB" id="A0ABC9VG40"/>
<name>A0ABC9VG40_9BACL</name>
<evidence type="ECO:0000313" key="3">
    <source>
        <dbReference type="Proteomes" id="UP000023566"/>
    </source>
</evidence>
<protein>
    <submittedName>
        <fullName evidence="2">Uncharacterized protein</fullName>
    </submittedName>
</protein>
<gene>
    <name evidence="2" type="ORF">H839_07874</name>
</gene>
<reference evidence="2 3" key="1">
    <citation type="journal article" date="2014" name="Appl. Microbiol. Biotechnol.">
        <title>Transformable facultative thermophile Geobacillus stearothermophilus NUB3621 as a host strain for metabolic engineering.</title>
        <authorList>
            <person name="Blanchard K."/>
            <person name="Robic S."/>
            <person name="Matsumura I."/>
        </authorList>
    </citation>
    <scope>NUCLEOTIDE SEQUENCE [LARGE SCALE GENOMIC DNA]</scope>
    <source>
        <strain evidence="2 3">NUB3621</strain>
    </source>
</reference>
<proteinExistence type="predicted"/>
<feature type="compositionally biased region" description="Polar residues" evidence="1">
    <location>
        <begin position="103"/>
        <end position="113"/>
    </location>
</feature>
<feature type="region of interest" description="Disordered" evidence="1">
    <location>
        <begin position="43"/>
        <end position="113"/>
    </location>
</feature>